<dbReference type="AlphaFoldDB" id="A0A445IDV9"/>
<dbReference type="EMBL" id="QZWG01000011">
    <property type="protein sequence ID" value="RZB84038.1"/>
    <property type="molecule type" value="Genomic_DNA"/>
</dbReference>
<protein>
    <recommendedName>
        <fullName evidence="3">RRM domain-containing protein</fullName>
    </recommendedName>
</protein>
<gene>
    <name evidence="1" type="ORF">D0Y65_032465</name>
</gene>
<sequence length="73" mass="8189">MRDDKGISKEFGFVCFSNPEEANQPFLCYVRGLLCINNNVIDLNQHVSCVSWSRLMSLGVAFRCSSNAIDLKS</sequence>
<evidence type="ECO:0008006" key="3">
    <source>
        <dbReference type="Google" id="ProtNLM"/>
    </source>
</evidence>
<dbReference type="Proteomes" id="UP000289340">
    <property type="component" value="Chromosome 11"/>
</dbReference>
<organism evidence="1 2">
    <name type="scientific">Glycine soja</name>
    <name type="common">Wild soybean</name>
    <dbReference type="NCBI Taxonomy" id="3848"/>
    <lineage>
        <taxon>Eukaryota</taxon>
        <taxon>Viridiplantae</taxon>
        <taxon>Streptophyta</taxon>
        <taxon>Embryophyta</taxon>
        <taxon>Tracheophyta</taxon>
        <taxon>Spermatophyta</taxon>
        <taxon>Magnoliopsida</taxon>
        <taxon>eudicotyledons</taxon>
        <taxon>Gunneridae</taxon>
        <taxon>Pentapetalae</taxon>
        <taxon>rosids</taxon>
        <taxon>fabids</taxon>
        <taxon>Fabales</taxon>
        <taxon>Fabaceae</taxon>
        <taxon>Papilionoideae</taxon>
        <taxon>50 kb inversion clade</taxon>
        <taxon>NPAAA clade</taxon>
        <taxon>indigoferoid/millettioid clade</taxon>
        <taxon>Phaseoleae</taxon>
        <taxon>Glycine</taxon>
        <taxon>Glycine subgen. Soja</taxon>
    </lineage>
</organism>
<name>A0A445IDV9_GLYSO</name>
<keyword evidence="2" id="KW-1185">Reference proteome</keyword>
<evidence type="ECO:0000313" key="1">
    <source>
        <dbReference type="EMBL" id="RZB84038.1"/>
    </source>
</evidence>
<comment type="caution">
    <text evidence="1">The sequence shown here is derived from an EMBL/GenBank/DDBJ whole genome shotgun (WGS) entry which is preliminary data.</text>
</comment>
<evidence type="ECO:0000313" key="2">
    <source>
        <dbReference type="Proteomes" id="UP000289340"/>
    </source>
</evidence>
<reference evidence="1 2" key="1">
    <citation type="submission" date="2018-09" db="EMBL/GenBank/DDBJ databases">
        <title>A high-quality reference genome of wild soybean provides a powerful tool to mine soybean genomes.</title>
        <authorList>
            <person name="Xie M."/>
            <person name="Chung C.Y.L."/>
            <person name="Li M.-W."/>
            <person name="Wong F.-L."/>
            <person name="Chan T.-F."/>
            <person name="Lam H.-M."/>
        </authorList>
    </citation>
    <scope>NUCLEOTIDE SEQUENCE [LARGE SCALE GENOMIC DNA]</scope>
    <source>
        <strain evidence="2">cv. W05</strain>
        <tissue evidence="1">Hypocotyl of etiolated seedlings</tissue>
    </source>
</reference>
<accession>A0A445IDV9</accession>
<proteinExistence type="predicted"/>